<comment type="caution">
    <text evidence="3">The sequence shown here is derived from an EMBL/GenBank/DDBJ whole genome shotgun (WGS) entry which is preliminary data.</text>
</comment>
<evidence type="ECO:0000256" key="1">
    <source>
        <dbReference type="ARBA" id="ARBA00006817"/>
    </source>
</evidence>
<protein>
    <submittedName>
        <fullName evidence="3">Uncharacterized protein YndB with AHSA1/START domain</fullName>
    </submittedName>
</protein>
<feature type="domain" description="Activator of Hsp90 ATPase homologue 1/2-like C-terminal" evidence="2">
    <location>
        <begin position="18"/>
        <end position="159"/>
    </location>
</feature>
<gene>
    <name evidence="3" type="ORF">BJ968_000144</name>
</gene>
<reference evidence="3 4" key="1">
    <citation type="submission" date="2020-07" db="EMBL/GenBank/DDBJ databases">
        <title>Sequencing the genomes of 1000 actinobacteria strains.</title>
        <authorList>
            <person name="Klenk H.-P."/>
        </authorList>
    </citation>
    <scope>NUCLEOTIDE SEQUENCE [LARGE SCALE GENOMIC DNA]</scope>
    <source>
        <strain evidence="3 4">DSM 7487</strain>
    </source>
</reference>
<keyword evidence="4" id="KW-1185">Reference proteome</keyword>
<name>A0A7Y9ASD5_9ACTN</name>
<dbReference type="Pfam" id="PF08327">
    <property type="entry name" value="AHSA1"/>
    <property type="match status" value="1"/>
</dbReference>
<sequence length="161" mass="17766">MSTPTAQRTIELVRDYPVPCERVFAAWTDPDQLEWFSGLPAAESHPAVDLRPGGSWRVTLQEGPGGRRYATGGLYHVVEPPHRLEFSWGAPGGWPDLDPDDLDAVPRIHVAFEPTAAGTRMTATLVLGEHLDEDQVAHWLDLGVREGWTTTVDRLADHLAP</sequence>
<organism evidence="3 4">
    <name type="scientific">Kineococcus aurantiacus</name>
    <dbReference type="NCBI Taxonomy" id="37633"/>
    <lineage>
        <taxon>Bacteria</taxon>
        <taxon>Bacillati</taxon>
        <taxon>Actinomycetota</taxon>
        <taxon>Actinomycetes</taxon>
        <taxon>Kineosporiales</taxon>
        <taxon>Kineosporiaceae</taxon>
        <taxon>Kineococcus</taxon>
    </lineage>
</organism>
<evidence type="ECO:0000313" key="4">
    <source>
        <dbReference type="Proteomes" id="UP000521922"/>
    </source>
</evidence>
<comment type="similarity">
    <text evidence="1">Belongs to the AHA1 family.</text>
</comment>
<dbReference type="RefSeq" id="WP_179748337.1">
    <property type="nucleotide sequence ID" value="NZ_BAAAGN010000002.1"/>
</dbReference>
<dbReference type="Gene3D" id="3.30.530.20">
    <property type="match status" value="1"/>
</dbReference>
<dbReference type="AlphaFoldDB" id="A0A7Y9ASD5"/>
<evidence type="ECO:0000259" key="2">
    <source>
        <dbReference type="Pfam" id="PF08327"/>
    </source>
</evidence>
<dbReference type="EMBL" id="JACCBB010000001">
    <property type="protein sequence ID" value="NYD20604.1"/>
    <property type="molecule type" value="Genomic_DNA"/>
</dbReference>
<dbReference type="InterPro" id="IPR023393">
    <property type="entry name" value="START-like_dom_sf"/>
</dbReference>
<dbReference type="SUPFAM" id="SSF55961">
    <property type="entry name" value="Bet v1-like"/>
    <property type="match status" value="1"/>
</dbReference>
<dbReference type="InterPro" id="IPR013538">
    <property type="entry name" value="ASHA1/2-like_C"/>
</dbReference>
<dbReference type="Proteomes" id="UP000521922">
    <property type="component" value="Unassembled WGS sequence"/>
</dbReference>
<accession>A0A7Y9ASD5</accession>
<dbReference type="CDD" id="cd07814">
    <property type="entry name" value="SRPBCC_CalC_Aha1-like"/>
    <property type="match status" value="1"/>
</dbReference>
<proteinExistence type="inferred from homology"/>
<evidence type="ECO:0000313" key="3">
    <source>
        <dbReference type="EMBL" id="NYD20604.1"/>
    </source>
</evidence>